<dbReference type="InterPro" id="IPR000742">
    <property type="entry name" value="EGF"/>
</dbReference>
<feature type="compositionally biased region" description="Polar residues" evidence="6">
    <location>
        <begin position="728"/>
        <end position="741"/>
    </location>
</feature>
<feature type="domain" description="ZP" evidence="9">
    <location>
        <begin position="886"/>
        <end position="993"/>
    </location>
</feature>
<dbReference type="PANTHER" id="PTHR22917">
    <property type="entry name" value="HEMOPEXIN DOMAIN-CONTAINING PROTEIN"/>
    <property type="match status" value="1"/>
</dbReference>
<dbReference type="AlphaFoldDB" id="A0AAV7NBK5"/>
<dbReference type="Proteomes" id="UP001066276">
    <property type="component" value="Chromosome 8"/>
</dbReference>
<dbReference type="Gene3D" id="4.10.75.10">
    <property type="entry name" value="Elafin-like"/>
    <property type="match status" value="1"/>
</dbReference>
<dbReference type="GO" id="GO:0071944">
    <property type="term" value="C:cell periphery"/>
    <property type="evidence" value="ECO:0007669"/>
    <property type="project" value="UniProtKB-ARBA"/>
</dbReference>
<name>A0AAV7NBK5_PLEWA</name>
<evidence type="ECO:0000256" key="5">
    <source>
        <dbReference type="PROSITE-ProRule" id="PRU00076"/>
    </source>
</evidence>
<dbReference type="CDD" id="cd00054">
    <property type="entry name" value="EGF_CA"/>
    <property type="match status" value="1"/>
</dbReference>
<dbReference type="InterPro" id="IPR049883">
    <property type="entry name" value="NOTCH1_EGF-like"/>
</dbReference>
<feature type="domain" description="EGF-like" evidence="8">
    <location>
        <begin position="520"/>
        <end position="559"/>
    </location>
</feature>
<proteinExistence type="predicted"/>
<dbReference type="Pfam" id="PF01390">
    <property type="entry name" value="SEA"/>
    <property type="match status" value="1"/>
</dbReference>
<dbReference type="InterPro" id="IPR051298">
    <property type="entry name" value="Heme_transport/Cell_adhesion"/>
</dbReference>
<protein>
    <recommendedName>
        <fullName evidence="13">Uromodulin-like 1</fullName>
    </recommendedName>
</protein>
<evidence type="ECO:0000259" key="7">
    <source>
        <dbReference type="PROSITE" id="PS50024"/>
    </source>
</evidence>
<dbReference type="InterPro" id="IPR001881">
    <property type="entry name" value="EGF-like_Ca-bd_dom"/>
</dbReference>
<dbReference type="PROSITE" id="PS50024">
    <property type="entry name" value="SEA"/>
    <property type="match status" value="1"/>
</dbReference>
<feature type="compositionally biased region" description="Polar residues" evidence="6">
    <location>
        <begin position="692"/>
        <end position="709"/>
    </location>
</feature>
<evidence type="ECO:0000256" key="6">
    <source>
        <dbReference type="SAM" id="MobiDB-lite"/>
    </source>
</evidence>
<dbReference type="GO" id="GO:0005509">
    <property type="term" value="F:calcium ion binding"/>
    <property type="evidence" value="ECO:0007669"/>
    <property type="project" value="InterPro"/>
</dbReference>
<comment type="caution">
    <text evidence="5">Lacks conserved residue(s) required for the propagation of feature annotation.</text>
</comment>
<gene>
    <name evidence="11" type="ORF">NDU88_001147</name>
</gene>
<organism evidence="11 12">
    <name type="scientific">Pleurodeles waltl</name>
    <name type="common">Iberian ribbed newt</name>
    <dbReference type="NCBI Taxonomy" id="8319"/>
    <lineage>
        <taxon>Eukaryota</taxon>
        <taxon>Metazoa</taxon>
        <taxon>Chordata</taxon>
        <taxon>Craniata</taxon>
        <taxon>Vertebrata</taxon>
        <taxon>Euteleostomi</taxon>
        <taxon>Amphibia</taxon>
        <taxon>Batrachia</taxon>
        <taxon>Caudata</taxon>
        <taxon>Salamandroidea</taxon>
        <taxon>Salamandridae</taxon>
        <taxon>Pleurodelinae</taxon>
        <taxon>Pleurodeles</taxon>
    </lineage>
</organism>
<dbReference type="GO" id="GO:0005576">
    <property type="term" value="C:extracellular region"/>
    <property type="evidence" value="ECO:0007669"/>
    <property type="project" value="InterPro"/>
</dbReference>
<dbReference type="FunFam" id="2.10.25.10:FF:000038">
    <property type="entry name" value="Fibrillin 2"/>
    <property type="match status" value="1"/>
</dbReference>
<evidence type="ECO:0008006" key="13">
    <source>
        <dbReference type="Google" id="ProtNLM"/>
    </source>
</evidence>
<reference evidence="11" key="1">
    <citation type="journal article" date="2022" name="bioRxiv">
        <title>Sequencing and chromosome-scale assembly of the giantPleurodeles waltlgenome.</title>
        <authorList>
            <person name="Brown T."/>
            <person name="Elewa A."/>
            <person name="Iarovenko S."/>
            <person name="Subramanian E."/>
            <person name="Araus A.J."/>
            <person name="Petzold A."/>
            <person name="Susuki M."/>
            <person name="Suzuki K.-i.T."/>
            <person name="Hayashi T."/>
            <person name="Toyoda A."/>
            <person name="Oliveira C."/>
            <person name="Osipova E."/>
            <person name="Leigh N.D."/>
            <person name="Simon A."/>
            <person name="Yun M.H."/>
        </authorList>
    </citation>
    <scope>NUCLEOTIDE SEQUENCE</scope>
    <source>
        <strain evidence="11">20211129_DDA</strain>
        <tissue evidence="11">Liver</tissue>
    </source>
</reference>
<dbReference type="InterPro" id="IPR036116">
    <property type="entry name" value="FN3_sf"/>
</dbReference>
<dbReference type="PANTHER" id="PTHR22917:SF6">
    <property type="entry name" value="EG:8D8.2 PROTEIN-RELATED"/>
    <property type="match status" value="1"/>
</dbReference>
<dbReference type="SMART" id="SM00217">
    <property type="entry name" value="WAP"/>
    <property type="match status" value="1"/>
</dbReference>
<evidence type="ECO:0000256" key="4">
    <source>
        <dbReference type="ARBA" id="ARBA00023157"/>
    </source>
</evidence>
<dbReference type="SUPFAM" id="SSF57196">
    <property type="entry name" value="EGF/Laminin"/>
    <property type="match status" value="1"/>
</dbReference>
<feature type="compositionally biased region" description="Polar residues" evidence="6">
    <location>
        <begin position="757"/>
        <end position="779"/>
    </location>
</feature>
<accession>A0AAV7NBK5</accession>
<dbReference type="InterPro" id="IPR008197">
    <property type="entry name" value="WAP_dom"/>
</dbReference>
<keyword evidence="3" id="KW-0677">Repeat</keyword>
<dbReference type="PROSITE" id="PS01187">
    <property type="entry name" value="EGF_CA"/>
    <property type="match status" value="2"/>
</dbReference>
<dbReference type="SMART" id="SM00181">
    <property type="entry name" value="EGF"/>
    <property type="match status" value="1"/>
</dbReference>
<evidence type="ECO:0000256" key="2">
    <source>
        <dbReference type="ARBA" id="ARBA00022729"/>
    </source>
</evidence>
<dbReference type="PROSITE" id="PS51034">
    <property type="entry name" value="ZP_2"/>
    <property type="match status" value="1"/>
</dbReference>
<dbReference type="Gene3D" id="3.30.70.960">
    <property type="entry name" value="SEA domain"/>
    <property type="match status" value="1"/>
</dbReference>
<dbReference type="InterPro" id="IPR001507">
    <property type="entry name" value="ZP_dom"/>
</dbReference>
<feature type="region of interest" description="Disordered" evidence="6">
    <location>
        <begin position="692"/>
        <end position="814"/>
    </location>
</feature>
<dbReference type="GO" id="GO:0030414">
    <property type="term" value="F:peptidase inhibitor activity"/>
    <property type="evidence" value="ECO:0007669"/>
    <property type="project" value="InterPro"/>
</dbReference>
<dbReference type="PROSITE" id="PS51390">
    <property type="entry name" value="WAP"/>
    <property type="match status" value="1"/>
</dbReference>
<dbReference type="EMBL" id="JANPWB010000012">
    <property type="protein sequence ID" value="KAJ1112886.1"/>
    <property type="molecule type" value="Genomic_DNA"/>
</dbReference>
<dbReference type="InterPro" id="IPR000082">
    <property type="entry name" value="SEA_dom"/>
</dbReference>
<feature type="compositionally biased region" description="Low complexity" evidence="6">
    <location>
        <begin position="785"/>
        <end position="811"/>
    </location>
</feature>
<dbReference type="Pfam" id="PF00095">
    <property type="entry name" value="WAP"/>
    <property type="match status" value="1"/>
</dbReference>
<feature type="domain" description="SEA" evidence="7">
    <location>
        <begin position="413"/>
        <end position="523"/>
    </location>
</feature>
<keyword evidence="2" id="KW-0732">Signal</keyword>
<dbReference type="SUPFAM" id="SSF57256">
    <property type="entry name" value="Elafin-like"/>
    <property type="match status" value="1"/>
</dbReference>
<dbReference type="PROSITE" id="PS50026">
    <property type="entry name" value="EGF_3"/>
    <property type="match status" value="1"/>
</dbReference>
<dbReference type="SUPFAM" id="SSF49265">
    <property type="entry name" value="Fibronectin type III"/>
    <property type="match status" value="1"/>
</dbReference>
<dbReference type="InterPro" id="IPR018097">
    <property type="entry name" value="EGF_Ca-bd_CS"/>
</dbReference>
<feature type="domain" description="WAP" evidence="10">
    <location>
        <begin position="91"/>
        <end position="135"/>
    </location>
</feature>
<dbReference type="InterPro" id="IPR000152">
    <property type="entry name" value="EGF-type_Asp/Asn_hydroxyl_site"/>
</dbReference>
<evidence type="ECO:0000313" key="12">
    <source>
        <dbReference type="Proteomes" id="UP001066276"/>
    </source>
</evidence>
<dbReference type="InterPro" id="IPR036364">
    <property type="entry name" value="SEA_dom_sf"/>
</dbReference>
<feature type="region of interest" description="Disordered" evidence="6">
    <location>
        <begin position="843"/>
        <end position="867"/>
    </location>
</feature>
<comment type="caution">
    <text evidence="11">The sequence shown here is derived from an EMBL/GenBank/DDBJ whole genome shotgun (WGS) entry which is preliminary data.</text>
</comment>
<dbReference type="Gene3D" id="2.10.25.10">
    <property type="entry name" value="Laminin"/>
    <property type="match status" value="1"/>
</dbReference>
<evidence type="ECO:0000259" key="8">
    <source>
        <dbReference type="PROSITE" id="PS50026"/>
    </source>
</evidence>
<dbReference type="PROSITE" id="PS00010">
    <property type="entry name" value="ASX_HYDROXYL"/>
    <property type="match status" value="1"/>
</dbReference>
<evidence type="ECO:0000256" key="3">
    <source>
        <dbReference type="ARBA" id="ARBA00022737"/>
    </source>
</evidence>
<sequence>MSPAKELYLDSYHLCNRTETKNLIKSVAYQKTSQASSLCGWIPARWCSKTQYQMEYRLIEVPETTNVTDCCEDYEQLGQYCVLSFNRSNEFTSRPGVCPADAMRQSNISCSIDLDCPGLQKCCLHSNRSTCSTPIPEAPVNNKTQYWYNATVDVKMEFVELRRLDPQFMNHARLLHSMITGALRPFNVSVHPITTVQAETFTVESLLLIGFQEPALLNEVSEKLQEIVRRIPEVININVKDVNECTYPELNVCSKEEVCRNLDGFYNCYGHHEPPGMNSSRPDDRFPDTMNSTPRLALDPFPTTNGPFHEGITTPVLSSSLTDPWCYCSTVTNLRIFSVTANSFQMSWSINSSLHHIFQVEIRSMLGTPLTVNMSAMKMVAQGLAAGTLYSVSITYQDCAGLGHTLTEKVKTDAAIVTGSLRITNYNFTETFNNTSSLEYQNFTSMLEQELLDALSHTIAKEKLRLKIISLRAGSIIAEFKVIIMDTDIAVNISRMRDSLSYLNQSKTFVIDPSSSSLEDLDECASPSENDCSPDALCINTDGPFTCKCKDGFTDLEVTRPGRNCRVSTMPITTSRPTTTGNREVTPASKSATNPFGPAEHPTTSNTTHERTQMKTEITATQASSNATQTWVVPTHQPSTTNVLTEPNTLPVNTTISAWIGATNHTSGGTSGGHFLVTTLNNSNSSLTVTEERTVNTSSLKVEQNNTIPPTKRNKNRFDEYWPEDNGSPDNLTTLNTPSMTTEKDTRNSSLPMMPSTDASTSSNNTLHASVNASVSSVPRHSAPSNTTSGGNTTITNTSSSESGSHSSTTSLPVTHSTTMVPFKSAASVSSTSVHSSINTLIPATLQPSPTPLPSSTTHSSKTTTTTTTIASRGGYVSLKGNAQVECFSASIVLRISKAFLSNLHISASSLTFGEPSCNMSTTVEDLHVKLTVAWPSGCLHINTNTSHIAVSGLLLNTIQANNPGQFKVNSNVTCTYKKDIELSSGDGVVNEG</sequence>
<keyword evidence="12" id="KW-1185">Reference proteome</keyword>
<feature type="compositionally biased region" description="Low complexity" evidence="6">
    <location>
        <begin position="568"/>
        <end position="580"/>
    </location>
</feature>
<keyword evidence="4" id="KW-1015">Disulfide bond</keyword>
<evidence type="ECO:0000256" key="1">
    <source>
        <dbReference type="ARBA" id="ARBA00022536"/>
    </source>
</evidence>
<dbReference type="SUPFAM" id="SSF82671">
    <property type="entry name" value="SEA domain"/>
    <property type="match status" value="1"/>
</dbReference>
<evidence type="ECO:0000259" key="10">
    <source>
        <dbReference type="PROSITE" id="PS51390"/>
    </source>
</evidence>
<dbReference type="InterPro" id="IPR036645">
    <property type="entry name" value="Elafin-like_sf"/>
</dbReference>
<dbReference type="SMART" id="SM00179">
    <property type="entry name" value="EGF_CA"/>
    <property type="match status" value="2"/>
</dbReference>
<feature type="region of interest" description="Disordered" evidence="6">
    <location>
        <begin position="567"/>
        <end position="611"/>
    </location>
</feature>
<dbReference type="Pfam" id="PF07645">
    <property type="entry name" value="EGF_CA"/>
    <property type="match status" value="2"/>
</dbReference>
<keyword evidence="1 5" id="KW-0245">EGF-like domain</keyword>
<evidence type="ECO:0000259" key="9">
    <source>
        <dbReference type="PROSITE" id="PS51034"/>
    </source>
</evidence>
<evidence type="ECO:0000313" key="11">
    <source>
        <dbReference type="EMBL" id="KAJ1112886.1"/>
    </source>
</evidence>